<protein>
    <submittedName>
        <fullName evidence="5">Type 1 glutamine amidotransferase-like domain-containing protein</fullName>
    </submittedName>
</protein>
<evidence type="ECO:0000256" key="1">
    <source>
        <dbReference type="ARBA" id="ARBA00006534"/>
    </source>
</evidence>
<keyword evidence="3" id="KW-0378">Hydrolase</keyword>
<dbReference type="GO" id="GO:0006508">
    <property type="term" value="P:proteolysis"/>
    <property type="evidence" value="ECO:0007669"/>
    <property type="project" value="UniProtKB-KW"/>
</dbReference>
<accession>A0A7G9RY24</accession>
<proteinExistence type="inferred from homology"/>
<organism evidence="5 6">
    <name type="scientific">Erysipelothrix inopinata</name>
    <dbReference type="NCBI Taxonomy" id="225084"/>
    <lineage>
        <taxon>Bacteria</taxon>
        <taxon>Bacillati</taxon>
        <taxon>Bacillota</taxon>
        <taxon>Erysipelotrichia</taxon>
        <taxon>Erysipelotrichales</taxon>
        <taxon>Erysipelotrichaceae</taxon>
        <taxon>Erysipelothrix</taxon>
    </lineage>
</organism>
<keyword evidence="2" id="KW-0645">Protease</keyword>
<dbReference type="EMBL" id="CP060715">
    <property type="protein sequence ID" value="QNN60499.1"/>
    <property type="molecule type" value="Genomic_DNA"/>
</dbReference>
<keyword evidence="6" id="KW-1185">Reference proteome</keyword>
<dbReference type="InterPro" id="IPR005320">
    <property type="entry name" value="Peptidase_S51"/>
</dbReference>
<dbReference type="SUPFAM" id="SSF52317">
    <property type="entry name" value="Class I glutamine amidotransferase-like"/>
    <property type="match status" value="1"/>
</dbReference>
<gene>
    <name evidence="5" type="ORF">H9L01_09015</name>
</gene>
<evidence type="ECO:0000313" key="6">
    <source>
        <dbReference type="Proteomes" id="UP000515928"/>
    </source>
</evidence>
<dbReference type="AlphaFoldDB" id="A0A7G9RY24"/>
<evidence type="ECO:0000313" key="5">
    <source>
        <dbReference type="EMBL" id="QNN60499.1"/>
    </source>
</evidence>
<keyword evidence="4" id="KW-0720">Serine protease</keyword>
<dbReference type="GO" id="GO:0008236">
    <property type="term" value="F:serine-type peptidase activity"/>
    <property type="evidence" value="ECO:0007669"/>
    <property type="project" value="UniProtKB-KW"/>
</dbReference>
<keyword evidence="5" id="KW-0315">Glutamine amidotransferase</keyword>
<dbReference type="RefSeq" id="WP_187533627.1">
    <property type="nucleotide sequence ID" value="NZ_CBCSHU010000010.1"/>
</dbReference>
<dbReference type="Proteomes" id="UP000515928">
    <property type="component" value="Chromosome"/>
</dbReference>
<dbReference type="GO" id="GO:0016740">
    <property type="term" value="F:transferase activity"/>
    <property type="evidence" value="ECO:0007669"/>
    <property type="project" value="UniProtKB-KW"/>
</dbReference>
<evidence type="ECO:0000256" key="4">
    <source>
        <dbReference type="ARBA" id="ARBA00022825"/>
    </source>
</evidence>
<dbReference type="InterPro" id="IPR029062">
    <property type="entry name" value="Class_I_gatase-like"/>
</dbReference>
<sequence>MIFYQLSGPADEMIGFDTLTFNSLRKDLPNLKNVVVFASNPKDYDVTDDYFNRNKPWFVALSDTPINYEVIDYRCTKEKAHELVDHADLIHFMGGDPFIEKAFLVEYGFDRADVFNNQVLLGTSAGAMIMGPTIIDTTEPMHVEPGFGWVSTSIIPHVMFEEPINVHCYAEYAPVLLIADDGGIRHELDSFILLNQVLVIEKNQEING</sequence>
<dbReference type="KEGG" id="eio:H9L01_09015"/>
<comment type="similarity">
    <text evidence="1">Belongs to the peptidase S51 family.</text>
</comment>
<name>A0A7G9RY24_9FIRM</name>
<reference evidence="5 6" key="1">
    <citation type="submission" date="2020-08" db="EMBL/GenBank/DDBJ databases">
        <title>Genome sequence of Erysipelothrix inopinata DSM 15511T.</title>
        <authorList>
            <person name="Hyun D.-W."/>
            <person name="Bae J.-W."/>
        </authorList>
    </citation>
    <scope>NUCLEOTIDE SEQUENCE [LARGE SCALE GENOMIC DNA]</scope>
    <source>
        <strain evidence="5 6">DSM 15511</strain>
    </source>
</reference>
<evidence type="ECO:0000256" key="2">
    <source>
        <dbReference type="ARBA" id="ARBA00022670"/>
    </source>
</evidence>
<keyword evidence="5" id="KW-0808">Transferase</keyword>
<evidence type="ECO:0000256" key="3">
    <source>
        <dbReference type="ARBA" id="ARBA00022801"/>
    </source>
</evidence>
<dbReference type="Gene3D" id="3.40.50.880">
    <property type="match status" value="1"/>
</dbReference>
<dbReference type="Pfam" id="PF03575">
    <property type="entry name" value="Peptidase_S51"/>
    <property type="match status" value="1"/>
</dbReference>